<dbReference type="PANTHER" id="PTHR21366:SF22">
    <property type="entry name" value="VOC DOMAIN-CONTAINING PROTEIN"/>
    <property type="match status" value="1"/>
</dbReference>
<dbReference type="Proteomes" id="UP000190541">
    <property type="component" value="Unassembled WGS sequence"/>
</dbReference>
<keyword evidence="2" id="KW-0456">Lyase</keyword>
<name>A0A1T5F378_9SPHI</name>
<dbReference type="InterPro" id="IPR050383">
    <property type="entry name" value="GlyoxalaseI/FosfomycinResist"/>
</dbReference>
<dbReference type="PROSITE" id="PS51819">
    <property type="entry name" value="VOC"/>
    <property type="match status" value="1"/>
</dbReference>
<dbReference type="InterPro" id="IPR037523">
    <property type="entry name" value="VOC_core"/>
</dbReference>
<dbReference type="InterPro" id="IPR004360">
    <property type="entry name" value="Glyas_Fos-R_dOase_dom"/>
</dbReference>
<evidence type="ECO:0000259" key="1">
    <source>
        <dbReference type="PROSITE" id="PS51819"/>
    </source>
</evidence>
<dbReference type="GO" id="GO:0016829">
    <property type="term" value="F:lyase activity"/>
    <property type="evidence" value="ECO:0007669"/>
    <property type="project" value="UniProtKB-KW"/>
</dbReference>
<feature type="domain" description="VOC" evidence="1">
    <location>
        <begin position="30"/>
        <end position="151"/>
    </location>
</feature>
<dbReference type="PROSITE" id="PS51257">
    <property type="entry name" value="PROKAR_LIPOPROTEIN"/>
    <property type="match status" value="1"/>
</dbReference>
<dbReference type="Gene3D" id="3.10.180.10">
    <property type="entry name" value="2,3-Dihydroxybiphenyl 1,2-Dioxygenase, domain 1"/>
    <property type="match status" value="1"/>
</dbReference>
<dbReference type="SUPFAM" id="SSF54593">
    <property type="entry name" value="Glyoxalase/Bleomycin resistance protein/Dihydroxybiphenyl dioxygenase"/>
    <property type="match status" value="1"/>
</dbReference>
<dbReference type="AlphaFoldDB" id="A0A1T5F378"/>
<dbReference type="STRING" id="623280.SAMN05660226_03739"/>
<dbReference type="InterPro" id="IPR029068">
    <property type="entry name" value="Glyas_Bleomycin-R_OHBP_Dase"/>
</dbReference>
<proteinExistence type="predicted"/>
<organism evidence="2 3">
    <name type="scientific">Parapedobacter luteus</name>
    <dbReference type="NCBI Taxonomy" id="623280"/>
    <lineage>
        <taxon>Bacteria</taxon>
        <taxon>Pseudomonadati</taxon>
        <taxon>Bacteroidota</taxon>
        <taxon>Sphingobacteriia</taxon>
        <taxon>Sphingobacteriales</taxon>
        <taxon>Sphingobacteriaceae</taxon>
        <taxon>Parapedobacter</taxon>
    </lineage>
</organism>
<gene>
    <name evidence="2" type="ORF">SAMN05660226_03739</name>
</gene>
<protein>
    <submittedName>
        <fullName evidence="2">Lactoylglutathione lyase</fullName>
    </submittedName>
</protein>
<sequence length="152" mass="17436">MKHILLVGSLICISFVGSSCLVLAQDRHPVLNHMALSVYNLEKSTIFYRDVLQLDTIPEPFRDGKHTWLKIGPHSQLHLIEGAKEITTHDIATHLCFSVPSITAFINRLNDYNIPYINWQGEKQQVTVRVDGIKQLYIQDPDGHWIEVNDDY</sequence>
<evidence type="ECO:0000313" key="3">
    <source>
        <dbReference type="Proteomes" id="UP000190541"/>
    </source>
</evidence>
<evidence type="ECO:0000313" key="2">
    <source>
        <dbReference type="EMBL" id="SKB90551.1"/>
    </source>
</evidence>
<dbReference type="Pfam" id="PF00903">
    <property type="entry name" value="Glyoxalase"/>
    <property type="match status" value="1"/>
</dbReference>
<keyword evidence="3" id="KW-1185">Reference proteome</keyword>
<accession>A0A1T5F378</accession>
<reference evidence="2 3" key="1">
    <citation type="submission" date="2017-02" db="EMBL/GenBank/DDBJ databases">
        <authorList>
            <person name="Peterson S.W."/>
        </authorList>
    </citation>
    <scope>NUCLEOTIDE SEQUENCE [LARGE SCALE GENOMIC DNA]</scope>
    <source>
        <strain evidence="2 3">DSM 22899</strain>
    </source>
</reference>
<dbReference type="EMBL" id="FUYS01000013">
    <property type="protein sequence ID" value="SKB90551.1"/>
    <property type="molecule type" value="Genomic_DNA"/>
</dbReference>
<dbReference type="PANTHER" id="PTHR21366">
    <property type="entry name" value="GLYOXALASE FAMILY PROTEIN"/>
    <property type="match status" value="1"/>
</dbReference>
<dbReference type="RefSeq" id="WP_233632769.1">
    <property type="nucleotide sequence ID" value="NZ_FUYS01000013.1"/>
</dbReference>